<name>Q0EX53_9PROT</name>
<protein>
    <submittedName>
        <fullName evidence="1">Uncharacterized protein</fullName>
    </submittedName>
</protein>
<dbReference type="AlphaFoldDB" id="Q0EX53"/>
<sequence length="32" mass="3597">MHKSGLSTLMQMPLQKRCRAGAVSCIWFCEAI</sequence>
<accession>Q0EX53</accession>
<keyword evidence="2" id="KW-1185">Reference proteome</keyword>
<dbReference type="EMBL" id="AATS01000016">
    <property type="protein sequence ID" value="EAU53821.1"/>
    <property type="molecule type" value="Genomic_DNA"/>
</dbReference>
<organism evidence="1 2">
    <name type="scientific">Mariprofundus ferrooxydans PV-1</name>
    <dbReference type="NCBI Taxonomy" id="314345"/>
    <lineage>
        <taxon>Bacteria</taxon>
        <taxon>Pseudomonadati</taxon>
        <taxon>Pseudomonadota</taxon>
        <taxon>Candidatius Mariprofundia</taxon>
        <taxon>Mariprofundales</taxon>
        <taxon>Mariprofundaceae</taxon>
        <taxon>Mariprofundus</taxon>
    </lineage>
</organism>
<comment type="caution">
    <text evidence="1">The sequence shown here is derived from an EMBL/GenBank/DDBJ whole genome shotgun (WGS) entry which is preliminary data.</text>
</comment>
<dbReference type="Proteomes" id="UP000005297">
    <property type="component" value="Unassembled WGS sequence"/>
</dbReference>
<dbReference type="InParanoid" id="Q0EX53"/>
<evidence type="ECO:0000313" key="2">
    <source>
        <dbReference type="Proteomes" id="UP000005297"/>
    </source>
</evidence>
<gene>
    <name evidence="1" type="ORF">SPV1_12642</name>
</gene>
<reference evidence="1 2" key="1">
    <citation type="submission" date="2006-09" db="EMBL/GenBank/DDBJ databases">
        <authorList>
            <person name="Emerson D."/>
            <person name="Ferriera S."/>
            <person name="Johnson J."/>
            <person name="Kravitz S."/>
            <person name="Halpern A."/>
            <person name="Remington K."/>
            <person name="Beeson K."/>
            <person name="Tran B."/>
            <person name="Rogers Y.-H."/>
            <person name="Friedman R."/>
            <person name="Venter J.C."/>
        </authorList>
    </citation>
    <scope>NUCLEOTIDE SEQUENCE [LARGE SCALE GENOMIC DNA]</scope>
    <source>
        <strain evidence="1 2">PV-1</strain>
    </source>
</reference>
<proteinExistence type="predicted"/>
<dbReference type="HOGENOM" id="CLU_3390184_0_0_0"/>
<evidence type="ECO:0000313" key="1">
    <source>
        <dbReference type="EMBL" id="EAU53821.1"/>
    </source>
</evidence>